<gene>
    <name evidence="5" type="ORF">E1293_00135</name>
</gene>
<dbReference type="Pfam" id="PF02801">
    <property type="entry name" value="Ketoacyl-synt_C"/>
    <property type="match status" value="1"/>
</dbReference>
<dbReference type="SMART" id="SM00825">
    <property type="entry name" value="PKS_KS"/>
    <property type="match status" value="1"/>
</dbReference>
<dbReference type="Pfam" id="PF00109">
    <property type="entry name" value="ketoacyl-synt"/>
    <property type="match status" value="1"/>
</dbReference>
<comment type="similarity">
    <text evidence="1 3">Belongs to the thiolase-like superfamily. Beta-ketoacyl-ACP synthases family.</text>
</comment>
<dbReference type="OrthoDB" id="9808669at2"/>
<comment type="caution">
    <text evidence="5">The sequence shown here is derived from an EMBL/GenBank/DDBJ whole genome shotgun (WGS) entry which is preliminary data.</text>
</comment>
<proteinExistence type="inferred from homology"/>
<dbReference type="RefSeq" id="WP_132192432.1">
    <property type="nucleotide sequence ID" value="NZ_SMKY01000001.1"/>
</dbReference>
<evidence type="ECO:0000259" key="4">
    <source>
        <dbReference type="PROSITE" id="PS52004"/>
    </source>
</evidence>
<dbReference type="InterPro" id="IPR016039">
    <property type="entry name" value="Thiolase-like"/>
</dbReference>
<dbReference type="Gene3D" id="3.40.47.10">
    <property type="match status" value="2"/>
</dbReference>
<dbReference type="CDD" id="cd00834">
    <property type="entry name" value="KAS_I_II"/>
    <property type="match status" value="1"/>
</dbReference>
<dbReference type="InterPro" id="IPR000794">
    <property type="entry name" value="Beta-ketoacyl_synthase"/>
</dbReference>
<dbReference type="GO" id="GO:0005829">
    <property type="term" value="C:cytosol"/>
    <property type="evidence" value="ECO:0007669"/>
    <property type="project" value="TreeGrafter"/>
</dbReference>
<dbReference type="AlphaFoldDB" id="A0A4R5C4M4"/>
<name>A0A4R5C4M4_9ACTN</name>
<dbReference type="GO" id="GO:0004315">
    <property type="term" value="F:3-oxoacyl-[acyl-carrier-protein] synthase activity"/>
    <property type="evidence" value="ECO:0007669"/>
    <property type="project" value="InterPro"/>
</dbReference>
<dbReference type="InterPro" id="IPR014030">
    <property type="entry name" value="Ketoacyl_synth_N"/>
</dbReference>
<dbReference type="GO" id="GO:0006633">
    <property type="term" value="P:fatty acid biosynthetic process"/>
    <property type="evidence" value="ECO:0007669"/>
    <property type="project" value="InterPro"/>
</dbReference>
<dbReference type="InterPro" id="IPR018201">
    <property type="entry name" value="Ketoacyl_synth_AS"/>
</dbReference>
<evidence type="ECO:0000256" key="2">
    <source>
        <dbReference type="ARBA" id="ARBA00022679"/>
    </source>
</evidence>
<dbReference type="PANTHER" id="PTHR11712:SF336">
    <property type="entry name" value="3-OXOACYL-[ACYL-CARRIER-PROTEIN] SYNTHASE, MITOCHONDRIAL"/>
    <property type="match status" value="1"/>
</dbReference>
<dbReference type="Proteomes" id="UP000295578">
    <property type="component" value="Unassembled WGS sequence"/>
</dbReference>
<dbReference type="SUPFAM" id="SSF53901">
    <property type="entry name" value="Thiolase-like"/>
    <property type="match status" value="2"/>
</dbReference>
<protein>
    <submittedName>
        <fullName evidence="5">Beta-ketoacyl-[acyl-carrier-protein] synthase family protein</fullName>
    </submittedName>
</protein>
<evidence type="ECO:0000256" key="3">
    <source>
        <dbReference type="RuleBase" id="RU003694"/>
    </source>
</evidence>
<dbReference type="PANTHER" id="PTHR11712">
    <property type="entry name" value="POLYKETIDE SYNTHASE-RELATED"/>
    <property type="match status" value="1"/>
</dbReference>
<dbReference type="InterPro" id="IPR014031">
    <property type="entry name" value="Ketoacyl_synth_C"/>
</dbReference>
<dbReference type="EMBL" id="SMKY01000001">
    <property type="protein sequence ID" value="TDD92920.1"/>
    <property type="molecule type" value="Genomic_DNA"/>
</dbReference>
<keyword evidence="2 3" id="KW-0808">Transferase</keyword>
<dbReference type="PROSITE" id="PS51257">
    <property type="entry name" value="PROKAR_LIPOPROTEIN"/>
    <property type="match status" value="1"/>
</dbReference>
<feature type="domain" description="Ketosynthase family 3 (KS3)" evidence="4">
    <location>
        <begin position="13"/>
        <end position="433"/>
    </location>
</feature>
<reference evidence="5 6" key="1">
    <citation type="submission" date="2019-03" db="EMBL/GenBank/DDBJ databases">
        <title>Draft genome sequences of novel Actinobacteria.</title>
        <authorList>
            <person name="Sahin N."/>
            <person name="Ay H."/>
            <person name="Saygin H."/>
        </authorList>
    </citation>
    <scope>NUCLEOTIDE SEQUENCE [LARGE SCALE GENOMIC DNA]</scope>
    <source>
        <strain evidence="5 6">DSM 45941</strain>
    </source>
</reference>
<evidence type="ECO:0000256" key="1">
    <source>
        <dbReference type="ARBA" id="ARBA00008467"/>
    </source>
</evidence>
<dbReference type="PROSITE" id="PS52004">
    <property type="entry name" value="KS3_2"/>
    <property type="match status" value="1"/>
</dbReference>
<evidence type="ECO:0000313" key="6">
    <source>
        <dbReference type="Proteomes" id="UP000295578"/>
    </source>
</evidence>
<dbReference type="InterPro" id="IPR020841">
    <property type="entry name" value="PKS_Beta-ketoAc_synthase_dom"/>
</dbReference>
<dbReference type="PROSITE" id="PS00606">
    <property type="entry name" value="KS3_1"/>
    <property type="match status" value="1"/>
</dbReference>
<sequence>MPSRTGQPSAVPQTGAAITGCGAITGLGPDTASFWSGLVNGRSGIRHWLGKDSRIDSKIGGDLSDFQLSGYLADVGQDYPEDLAHKAKKLLRATPLSGVLTAAVAMQAWVEAGLHESPAPAARCAHVCAGHNLGHAYISENLKTFDEDPEYIEPLFGVHHLDTDVVGVTCELLGIRGPSFMVGAACASGNIAIITALGLIRSGAADVVLVTGAPVAQDSLVLQGLAMIDALCTGTFDDEPERASRPFDALRAGFVPSEGGAAVVLESAASARRRGVAPLAALLGGACTSNAHRLTKPDQNGQERAMREALTTAGMAPDEVDYVNAHATSTPLGDATEVAAIKSVLGARAAEIPVNSTKSMTGHCLSASGVVEFVATVLQLRHGIVHPTINQEKQDESLDLDFVPNEAREHRMGTALSNSFGFGGMNSCVAVGAVS</sequence>
<accession>A0A4R5C4M4</accession>
<organism evidence="5 6">
    <name type="scientific">Actinomadura darangshiensis</name>
    <dbReference type="NCBI Taxonomy" id="705336"/>
    <lineage>
        <taxon>Bacteria</taxon>
        <taxon>Bacillati</taxon>
        <taxon>Actinomycetota</taxon>
        <taxon>Actinomycetes</taxon>
        <taxon>Streptosporangiales</taxon>
        <taxon>Thermomonosporaceae</taxon>
        <taxon>Actinomadura</taxon>
    </lineage>
</organism>
<keyword evidence="6" id="KW-1185">Reference proteome</keyword>
<evidence type="ECO:0000313" key="5">
    <source>
        <dbReference type="EMBL" id="TDD92920.1"/>
    </source>
</evidence>